<dbReference type="GO" id="GO:0005737">
    <property type="term" value="C:cytoplasm"/>
    <property type="evidence" value="ECO:0007669"/>
    <property type="project" value="TreeGrafter"/>
</dbReference>
<dbReference type="InterPro" id="IPR016040">
    <property type="entry name" value="NAD(P)-bd_dom"/>
</dbReference>
<dbReference type="GO" id="GO:0004029">
    <property type="term" value="F:aldehyde dehydrogenase (NAD+) activity"/>
    <property type="evidence" value="ECO:0007669"/>
    <property type="project" value="TreeGrafter"/>
</dbReference>
<protein>
    <submittedName>
        <fullName evidence="2">Putative nucleoside-diphosphate-sugar epimerase protein</fullName>
    </submittedName>
</protein>
<dbReference type="HOGENOM" id="CLU_007383_12_2_1"/>
<feature type="domain" description="NAD(P)-binding" evidence="1">
    <location>
        <begin position="27"/>
        <end position="125"/>
    </location>
</feature>
<evidence type="ECO:0000313" key="2">
    <source>
        <dbReference type="EMBL" id="EMR70418.1"/>
    </source>
</evidence>
<dbReference type="OMA" id="DEREQTW"/>
<sequence>MESCSSLERGIKYRWQSILRVQRDIIGASGHVGGAVLDQLVKTHPDTLIKTLIRTSEQSRQLTSKYPSVQCIIGDLDSLAVIEGACSEADIVINFAPDITHDDGIQAILRGLKRGAAGRKRYYIHTSGAYLVIDTTESGGLKDARVWDDVADIEELISMPDSVTHAVTDKMVRSAWPEINVSIIAPGIIGGVSPSISHPCPLTTEQLVQAARAMKSGFQIERGENQLGFVHVLDLAQMYMLLIDDALASLSGSNITEHRIPLWGSQAYYFGVTENIRFSELMRNGLVPVMFENGIIESTEVVSTSASEVARAILYGDGYDPDGPPPPPDSWALHVAAALGLNMRIVASRMAKLGWKPVQGSVVRSYDDAIPLYLRLERGNKG</sequence>
<dbReference type="InterPro" id="IPR051783">
    <property type="entry name" value="NAD(P)-dependent_oxidoreduct"/>
</dbReference>
<gene>
    <name evidence="2" type="ORF">UCREL1_2549</name>
</gene>
<proteinExistence type="predicted"/>
<accession>M7T0Q9</accession>
<dbReference type="EMBL" id="KB705867">
    <property type="protein sequence ID" value="EMR70418.1"/>
    <property type="molecule type" value="Genomic_DNA"/>
</dbReference>
<dbReference type="eggNOG" id="ENOG502QUQM">
    <property type="taxonomic scope" value="Eukaryota"/>
</dbReference>
<evidence type="ECO:0000313" key="3">
    <source>
        <dbReference type="Proteomes" id="UP000012174"/>
    </source>
</evidence>
<evidence type="ECO:0000259" key="1">
    <source>
        <dbReference type="Pfam" id="PF13460"/>
    </source>
</evidence>
<keyword evidence="3" id="KW-1185">Reference proteome</keyword>
<organism evidence="2 3">
    <name type="scientific">Eutypa lata (strain UCR-EL1)</name>
    <name type="common">Grapevine dieback disease fungus</name>
    <name type="synonym">Eutypa armeniacae</name>
    <dbReference type="NCBI Taxonomy" id="1287681"/>
    <lineage>
        <taxon>Eukaryota</taxon>
        <taxon>Fungi</taxon>
        <taxon>Dikarya</taxon>
        <taxon>Ascomycota</taxon>
        <taxon>Pezizomycotina</taxon>
        <taxon>Sordariomycetes</taxon>
        <taxon>Xylariomycetidae</taxon>
        <taxon>Xylariales</taxon>
        <taxon>Diatrypaceae</taxon>
        <taxon>Eutypa</taxon>
    </lineage>
</organism>
<dbReference type="Proteomes" id="UP000012174">
    <property type="component" value="Unassembled WGS sequence"/>
</dbReference>
<dbReference type="OrthoDB" id="2130169at2759"/>
<dbReference type="InterPro" id="IPR036291">
    <property type="entry name" value="NAD(P)-bd_dom_sf"/>
</dbReference>
<reference evidence="3" key="1">
    <citation type="journal article" date="2013" name="Genome Announc.">
        <title>Draft genome sequence of the grapevine dieback fungus Eutypa lata UCR-EL1.</title>
        <authorList>
            <person name="Blanco-Ulate B."/>
            <person name="Rolshausen P.E."/>
            <person name="Cantu D."/>
        </authorList>
    </citation>
    <scope>NUCLEOTIDE SEQUENCE [LARGE SCALE GENOMIC DNA]</scope>
    <source>
        <strain evidence="3">UCR-EL1</strain>
    </source>
</reference>
<dbReference type="KEGG" id="ela:UCREL1_2549"/>
<dbReference type="SUPFAM" id="SSF51735">
    <property type="entry name" value="NAD(P)-binding Rossmann-fold domains"/>
    <property type="match status" value="1"/>
</dbReference>
<dbReference type="PANTHER" id="PTHR48079:SF6">
    <property type="entry name" value="NAD(P)-BINDING DOMAIN-CONTAINING PROTEIN-RELATED"/>
    <property type="match status" value="1"/>
</dbReference>
<dbReference type="Gene3D" id="3.40.50.720">
    <property type="entry name" value="NAD(P)-binding Rossmann-like Domain"/>
    <property type="match status" value="1"/>
</dbReference>
<dbReference type="STRING" id="1287681.M7T0Q9"/>
<dbReference type="PANTHER" id="PTHR48079">
    <property type="entry name" value="PROTEIN YEEZ"/>
    <property type="match status" value="1"/>
</dbReference>
<dbReference type="AlphaFoldDB" id="M7T0Q9"/>
<name>M7T0Q9_EUTLA</name>
<dbReference type="Pfam" id="PF13460">
    <property type="entry name" value="NAD_binding_10"/>
    <property type="match status" value="1"/>
</dbReference>